<protein>
    <submittedName>
        <fullName evidence="2">Uncharacterized protein</fullName>
    </submittedName>
</protein>
<organism evidence="2 3">
    <name type="scientific">Panicum miliaceum</name>
    <name type="common">Proso millet</name>
    <name type="synonym">Broomcorn millet</name>
    <dbReference type="NCBI Taxonomy" id="4540"/>
    <lineage>
        <taxon>Eukaryota</taxon>
        <taxon>Viridiplantae</taxon>
        <taxon>Streptophyta</taxon>
        <taxon>Embryophyta</taxon>
        <taxon>Tracheophyta</taxon>
        <taxon>Spermatophyta</taxon>
        <taxon>Magnoliopsida</taxon>
        <taxon>Liliopsida</taxon>
        <taxon>Poales</taxon>
        <taxon>Poaceae</taxon>
        <taxon>PACMAD clade</taxon>
        <taxon>Panicoideae</taxon>
        <taxon>Panicodae</taxon>
        <taxon>Paniceae</taxon>
        <taxon>Panicinae</taxon>
        <taxon>Panicum</taxon>
        <taxon>Panicum sect. Panicum</taxon>
    </lineage>
</organism>
<feature type="region of interest" description="Disordered" evidence="1">
    <location>
        <begin position="14"/>
        <end position="52"/>
    </location>
</feature>
<reference evidence="3" key="1">
    <citation type="journal article" date="2019" name="Nat. Commun.">
        <title>The genome of broomcorn millet.</title>
        <authorList>
            <person name="Zou C."/>
            <person name="Miki D."/>
            <person name="Li D."/>
            <person name="Tang Q."/>
            <person name="Xiao L."/>
            <person name="Rajput S."/>
            <person name="Deng P."/>
            <person name="Jia W."/>
            <person name="Huang R."/>
            <person name="Zhang M."/>
            <person name="Sun Y."/>
            <person name="Hu J."/>
            <person name="Fu X."/>
            <person name="Schnable P.S."/>
            <person name="Li F."/>
            <person name="Zhang H."/>
            <person name="Feng B."/>
            <person name="Zhu X."/>
            <person name="Liu R."/>
            <person name="Schnable J.C."/>
            <person name="Zhu J.-K."/>
            <person name="Zhang H."/>
        </authorList>
    </citation>
    <scope>NUCLEOTIDE SEQUENCE [LARGE SCALE GENOMIC DNA]</scope>
</reference>
<gene>
    <name evidence="2" type="ORF">C2845_PM06G07890</name>
</gene>
<keyword evidence="3" id="KW-1185">Reference proteome</keyword>
<accession>A0A3L6R6J3</accession>
<evidence type="ECO:0000313" key="2">
    <source>
        <dbReference type="EMBL" id="RLM98147.1"/>
    </source>
</evidence>
<sequence>MGAYARAPPLALAGGSAVARGHAGSRPRPHPRRRLGAAPTPGRARADSWGPRPRWGRVAPCRALCPICSLVFRTAAIRLARVSSGQRHFGISGPVLGARRQSRPCVAIVGSQGRRRRQWTATTSEQTSCRWALPMRQQRSG</sequence>
<dbReference type="EMBL" id="PQIB02000009">
    <property type="protein sequence ID" value="RLM98147.1"/>
    <property type="molecule type" value="Genomic_DNA"/>
</dbReference>
<dbReference type="AlphaFoldDB" id="A0A3L6R6J3"/>
<feature type="compositionally biased region" description="Basic residues" evidence="1">
    <location>
        <begin position="23"/>
        <end position="35"/>
    </location>
</feature>
<dbReference type="Proteomes" id="UP000275267">
    <property type="component" value="Unassembled WGS sequence"/>
</dbReference>
<evidence type="ECO:0000256" key="1">
    <source>
        <dbReference type="SAM" id="MobiDB-lite"/>
    </source>
</evidence>
<evidence type="ECO:0000313" key="3">
    <source>
        <dbReference type="Proteomes" id="UP000275267"/>
    </source>
</evidence>
<proteinExistence type="predicted"/>
<comment type="caution">
    <text evidence="2">The sequence shown here is derived from an EMBL/GenBank/DDBJ whole genome shotgun (WGS) entry which is preliminary data.</text>
</comment>
<name>A0A3L6R6J3_PANMI</name>